<keyword evidence="5" id="KW-0998">Cell outer membrane</keyword>
<feature type="signal peptide" evidence="7">
    <location>
        <begin position="1"/>
        <end position="26"/>
    </location>
</feature>
<dbReference type="Gene3D" id="1.20.1600.10">
    <property type="entry name" value="Outer membrane efflux proteins (OEP)"/>
    <property type="match status" value="1"/>
</dbReference>
<comment type="subcellular location">
    <subcellularLocation>
        <location evidence="1">Cell outer membrane</location>
    </subcellularLocation>
</comment>
<dbReference type="GO" id="GO:1990281">
    <property type="term" value="C:efflux pump complex"/>
    <property type="evidence" value="ECO:0007669"/>
    <property type="project" value="TreeGrafter"/>
</dbReference>
<dbReference type="GO" id="GO:0015562">
    <property type="term" value="F:efflux transmembrane transporter activity"/>
    <property type="evidence" value="ECO:0007669"/>
    <property type="project" value="InterPro"/>
</dbReference>
<gene>
    <name evidence="8" type="ORF">HX001_17690</name>
</gene>
<feature type="chain" id="PRO_5042598898" evidence="7">
    <location>
        <begin position="27"/>
        <end position="441"/>
    </location>
</feature>
<dbReference type="PANTHER" id="PTHR30026">
    <property type="entry name" value="OUTER MEMBRANE PROTEIN TOLC"/>
    <property type="match status" value="1"/>
</dbReference>
<comment type="caution">
    <text evidence="8">The sequence shown here is derived from an EMBL/GenBank/DDBJ whole genome shotgun (WGS) entry which is preliminary data.</text>
</comment>
<dbReference type="Proteomes" id="UP001170959">
    <property type="component" value="Unassembled WGS sequence"/>
</dbReference>
<evidence type="ECO:0000256" key="4">
    <source>
        <dbReference type="ARBA" id="ARBA00023136"/>
    </source>
</evidence>
<name>A0AAJ1QHS1_9FLAO</name>
<evidence type="ECO:0000256" key="7">
    <source>
        <dbReference type="SAM" id="SignalP"/>
    </source>
</evidence>
<keyword evidence="3" id="KW-0812">Transmembrane</keyword>
<protein>
    <submittedName>
        <fullName evidence="8">TolC family protein</fullName>
    </submittedName>
</protein>
<evidence type="ECO:0000313" key="8">
    <source>
        <dbReference type="EMBL" id="MDM1074320.1"/>
    </source>
</evidence>
<keyword evidence="4" id="KW-0472">Membrane</keyword>
<keyword evidence="2" id="KW-1134">Transmembrane beta strand</keyword>
<evidence type="ECO:0000256" key="1">
    <source>
        <dbReference type="ARBA" id="ARBA00004442"/>
    </source>
</evidence>
<dbReference type="PANTHER" id="PTHR30026:SF20">
    <property type="entry name" value="OUTER MEMBRANE PROTEIN TOLC"/>
    <property type="match status" value="1"/>
</dbReference>
<evidence type="ECO:0000256" key="6">
    <source>
        <dbReference type="SAM" id="Coils"/>
    </source>
</evidence>
<keyword evidence="7" id="KW-0732">Signal</keyword>
<evidence type="ECO:0000313" key="9">
    <source>
        <dbReference type="Proteomes" id="UP001170959"/>
    </source>
</evidence>
<reference evidence="8" key="1">
    <citation type="submission" date="2020-06" db="EMBL/GenBank/DDBJ databases">
        <authorList>
            <person name="Dong N."/>
        </authorList>
    </citation>
    <scope>NUCLEOTIDE SEQUENCE</scope>
    <source>
        <strain evidence="8">R655-4</strain>
    </source>
</reference>
<dbReference type="GO" id="GO:0015288">
    <property type="term" value="F:porin activity"/>
    <property type="evidence" value="ECO:0007669"/>
    <property type="project" value="TreeGrafter"/>
</dbReference>
<evidence type="ECO:0000256" key="2">
    <source>
        <dbReference type="ARBA" id="ARBA00022452"/>
    </source>
</evidence>
<dbReference type="InterPro" id="IPR051906">
    <property type="entry name" value="TolC-like"/>
</dbReference>
<accession>A0AAJ1QHS1</accession>
<proteinExistence type="predicted"/>
<feature type="coiled-coil region" evidence="6">
    <location>
        <begin position="344"/>
        <end position="375"/>
    </location>
</feature>
<reference evidence="8" key="2">
    <citation type="journal article" date="2022" name="Sci. Total Environ.">
        <title>Prevalence, transmission, and molecular epidemiology of tet(X)-positive bacteria among humans, animals, and environmental niches in China: An epidemiological, and genomic-based study.</title>
        <authorList>
            <person name="Dong N."/>
            <person name="Zeng Y."/>
            <person name="Cai C."/>
            <person name="Sun C."/>
            <person name="Lu J."/>
            <person name="Liu C."/>
            <person name="Zhou H."/>
            <person name="Sun Q."/>
            <person name="Shu L."/>
            <person name="Wang H."/>
            <person name="Wang Y."/>
            <person name="Wang S."/>
            <person name="Wu C."/>
            <person name="Chan E.W."/>
            <person name="Chen G."/>
            <person name="Shen Z."/>
            <person name="Chen S."/>
            <person name="Zhang R."/>
        </authorList>
    </citation>
    <scope>NUCLEOTIDE SEQUENCE</scope>
    <source>
        <strain evidence="8">R655-4</strain>
    </source>
</reference>
<keyword evidence="6" id="KW-0175">Coiled coil</keyword>
<sequence>MKKLVNIYKLTIILLLILFSSKSILAQETKTFSNLNEVLDYSKTQNYSFENAKFQTQLAVLAKKTSIGNVFNPKISTNIQVLNNINLPISYLPAEAFGGVAGTFKEVQIGQQYVSTLNIQPQFDILNLSSFSHIKTSKINEQLVENQNKINEQNLFEKINSVYFNILSFNGQKEILKENIEIASKILTIVNLKFKEGVARKQEVNEAEVNLILLKDKLEQLEINTKIQYEILNLFFEKTIQAELTQNIWSYNNETLITVNQNYLQIQNSELQMQLAQQEYKSLKFQNYPTLSFVSSFNWQNLSNNYFFAKQSNLQNFNYVGLKLGWELPTIQRLSNTKSKKIQLEILEKTNEHIKAETESKKNQLDLEYQKSLQQLVNFQKVFDLKKDTYEKNFNQFKENILPLDKLLISLNDMIISKINLVSALTNIGFNKNKIEINNTF</sequence>
<dbReference type="GO" id="GO:0009279">
    <property type="term" value="C:cell outer membrane"/>
    <property type="evidence" value="ECO:0007669"/>
    <property type="project" value="UniProtKB-SubCell"/>
</dbReference>
<evidence type="ECO:0000256" key="3">
    <source>
        <dbReference type="ARBA" id="ARBA00022692"/>
    </source>
</evidence>
<dbReference type="SUPFAM" id="SSF56954">
    <property type="entry name" value="Outer membrane efflux proteins (OEP)"/>
    <property type="match status" value="1"/>
</dbReference>
<dbReference type="AlphaFoldDB" id="A0AAJ1QHS1"/>
<organism evidence="8 9">
    <name type="scientific">Empedobacter brevis</name>
    <dbReference type="NCBI Taxonomy" id="247"/>
    <lineage>
        <taxon>Bacteria</taxon>
        <taxon>Pseudomonadati</taxon>
        <taxon>Bacteroidota</taxon>
        <taxon>Flavobacteriia</taxon>
        <taxon>Flavobacteriales</taxon>
        <taxon>Weeksellaceae</taxon>
        <taxon>Empedobacter</taxon>
    </lineage>
</organism>
<dbReference type="RefSeq" id="WP_286487242.1">
    <property type="nucleotide sequence ID" value="NZ_JACAGJ010000015.1"/>
</dbReference>
<dbReference type="EMBL" id="JACAGJ010000015">
    <property type="protein sequence ID" value="MDM1074320.1"/>
    <property type="molecule type" value="Genomic_DNA"/>
</dbReference>
<evidence type="ECO:0000256" key="5">
    <source>
        <dbReference type="ARBA" id="ARBA00023237"/>
    </source>
</evidence>